<dbReference type="RefSeq" id="WP_111625992.1">
    <property type="nucleotide sequence ID" value="NZ_QLLQ01000019.1"/>
</dbReference>
<comment type="caution">
    <text evidence="2">The sequence shown here is derived from an EMBL/GenBank/DDBJ whole genome shotgun (WGS) entry which is preliminary data.</text>
</comment>
<name>A0A327RUJ8_9FLAO</name>
<organism evidence="2 3">
    <name type="scientific">Gelidibacter algens</name>
    <dbReference type="NCBI Taxonomy" id="49280"/>
    <lineage>
        <taxon>Bacteria</taxon>
        <taxon>Pseudomonadati</taxon>
        <taxon>Bacteroidota</taxon>
        <taxon>Flavobacteriia</taxon>
        <taxon>Flavobacteriales</taxon>
        <taxon>Flavobacteriaceae</taxon>
        <taxon>Gelidibacter</taxon>
    </lineage>
</organism>
<dbReference type="InterPro" id="IPR041650">
    <property type="entry name" value="HEPN_Swt1"/>
</dbReference>
<proteinExistence type="predicted"/>
<dbReference type="AlphaFoldDB" id="A0A327RUJ8"/>
<accession>A0A327RUJ8</accession>
<feature type="domain" description="Swt1-like HEPN" evidence="1">
    <location>
        <begin position="137"/>
        <end position="259"/>
    </location>
</feature>
<dbReference type="EMBL" id="QLLQ01000019">
    <property type="protein sequence ID" value="RAJ19788.1"/>
    <property type="molecule type" value="Genomic_DNA"/>
</dbReference>
<sequence>MEEKFGKWVAEKENKAAGTVYNYTKALKRISDHYTQFTGERIYIFDIDNATEISQMIDLYDFNGKYSEFGNYGNRTNINGLKTYERFLLDKPKVRGNSSYQDKRNPTLRPESRHTLLDYFDQELKTEAYEMRNCYELFYCLERSIRELVKSTMRDFYGSDWWTKVEYRVKENVKNNLDYELDTTHTKRSDNEIDYTTFGDLRKIINSNWTIFEEKFERNLSSVNEVMIDLNRIRVSIAHCTPLAQKEIKRLEIRIDDWFGLLK</sequence>
<dbReference type="Proteomes" id="UP000248987">
    <property type="component" value="Unassembled WGS sequence"/>
</dbReference>
<evidence type="ECO:0000259" key="1">
    <source>
        <dbReference type="Pfam" id="PF18731"/>
    </source>
</evidence>
<evidence type="ECO:0000313" key="2">
    <source>
        <dbReference type="EMBL" id="RAJ19788.1"/>
    </source>
</evidence>
<gene>
    <name evidence="2" type="ORF">LX77_03418</name>
</gene>
<protein>
    <recommendedName>
        <fullName evidence="1">Swt1-like HEPN domain-containing protein</fullName>
    </recommendedName>
</protein>
<dbReference type="Pfam" id="PF18731">
    <property type="entry name" value="HEPN_Swt1"/>
    <property type="match status" value="1"/>
</dbReference>
<keyword evidence="3" id="KW-1185">Reference proteome</keyword>
<evidence type="ECO:0000313" key="3">
    <source>
        <dbReference type="Proteomes" id="UP000248987"/>
    </source>
</evidence>
<reference evidence="2 3" key="1">
    <citation type="submission" date="2018-06" db="EMBL/GenBank/DDBJ databases">
        <title>Genomic Encyclopedia of Archaeal and Bacterial Type Strains, Phase II (KMG-II): from individual species to whole genera.</title>
        <authorList>
            <person name="Goeker M."/>
        </authorList>
    </citation>
    <scope>NUCLEOTIDE SEQUENCE [LARGE SCALE GENOMIC DNA]</scope>
    <source>
        <strain evidence="2 3">DSM 12408</strain>
    </source>
</reference>